<keyword evidence="4" id="KW-0472">Membrane</keyword>
<keyword evidence="5" id="KW-0732">Signal</keyword>
<feature type="transmembrane region" description="Helical" evidence="4">
    <location>
        <begin position="163"/>
        <end position="182"/>
    </location>
</feature>
<keyword evidence="2" id="KW-0255">Endonuclease</keyword>
<dbReference type="GO" id="GO:0016787">
    <property type="term" value="F:hydrolase activity"/>
    <property type="evidence" value="ECO:0007669"/>
    <property type="project" value="UniProtKB-KW"/>
</dbReference>
<keyword evidence="1" id="KW-0540">Nuclease</keyword>
<dbReference type="PROSITE" id="PS50830">
    <property type="entry name" value="TNASE_3"/>
    <property type="match status" value="1"/>
</dbReference>
<reference evidence="7 8" key="1">
    <citation type="submission" date="2019-03" db="EMBL/GenBank/DDBJ databases">
        <title>Genomic Encyclopedia of Type Strains, Phase IV (KMG-IV): sequencing the most valuable type-strain genomes for metagenomic binning, comparative biology and taxonomic classification.</title>
        <authorList>
            <person name="Goeker M."/>
        </authorList>
    </citation>
    <scope>NUCLEOTIDE SEQUENCE [LARGE SCALE GENOMIC DNA]</scope>
    <source>
        <strain evidence="7 8">DSM 29481</strain>
    </source>
</reference>
<dbReference type="GO" id="GO:0003676">
    <property type="term" value="F:nucleic acid binding"/>
    <property type="evidence" value="ECO:0007669"/>
    <property type="project" value="InterPro"/>
</dbReference>
<dbReference type="Pfam" id="PF00565">
    <property type="entry name" value="SNase"/>
    <property type="match status" value="1"/>
</dbReference>
<keyword evidence="4" id="KW-0812">Transmembrane</keyword>
<keyword evidence="8" id="KW-1185">Reference proteome</keyword>
<comment type="caution">
    <text evidence="7">The sequence shown here is derived from an EMBL/GenBank/DDBJ whole genome shotgun (WGS) entry which is preliminary data.</text>
</comment>
<dbReference type="InterPro" id="IPR035437">
    <property type="entry name" value="SNase_OB-fold_sf"/>
</dbReference>
<evidence type="ECO:0000256" key="5">
    <source>
        <dbReference type="SAM" id="SignalP"/>
    </source>
</evidence>
<evidence type="ECO:0000259" key="6">
    <source>
        <dbReference type="PROSITE" id="PS50830"/>
    </source>
</evidence>
<dbReference type="PANTHER" id="PTHR12302">
    <property type="entry name" value="EBNA2 BINDING PROTEIN P100"/>
    <property type="match status" value="1"/>
</dbReference>
<name>A0A4R3TDE5_9FIRM</name>
<dbReference type="SUPFAM" id="SSF50199">
    <property type="entry name" value="Staphylococcal nuclease"/>
    <property type="match status" value="1"/>
</dbReference>
<accession>A0A4R3TDE5</accession>
<proteinExistence type="predicted"/>
<dbReference type="SMART" id="SM00318">
    <property type="entry name" value="SNc"/>
    <property type="match status" value="1"/>
</dbReference>
<evidence type="ECO:0000313" key="7">
    <source>
        <dbReference type="EMBL" id="TCU59204.1"/>
    </source>
</evidence>
<organism evidence="7 8">
    <name type="scientific">Longicatena caecimuris</name>
    <dbReference type="NCBI Taxonomy" id="1796635"/>
    <lineage>
        <taxon>Bacteria</taxon>
        <taxon>Bacillati</taxon>
        <taxon>Bacillota</taxon>
        <taxon>Erysipelotrichia</taxon>
        <taxon>Erysipelotrichales</taxon>
        <taxon>Erysipelotrichaceae</taxon>
        <taxon>Longicatena</taxon>
    </lineage>
</organism>
<sequence>MKKFICLCLVCLICLLPVQANTKQKVTLSKCTDGDTAHFIVKGKDTTIRFLAINAPEYTKEKEPYGKEASAYVCDALTNAKTIELEYDDGSDETDKYGRTLAWVYADGKLLQRELVKQGLAEVKYIYGDYAYTDELKSLEKAAKKQKLNMWSDGTYEEEKTELPYYLTAVGGILLIFIGVFFTKGKRQKQKLIRQGMKQLKKK</sequence>
<dbReference type="AlphaFoldDB" id="A0A4R3TDE5"/>
<evidence type="ECO:0000256" key="2">
    <source>
        <dbReference type="ARBA" id="ARBA00022759"/>
    </source>
</evidence>
<evidence type="ECO:0000313" key="8">
    <source>
        <dbReference type="Proteomes" id="UP000295773"/>
    </source>
</evidence>
<evidence type="ECO:0000256" key="3">
    <source>
        <dbReference type="ARBA" id="ARBA00022801"/>
    </source>
</evidence>
<evidence type="ECO:0000256" key="1">
    <source>
        <dbReference type="ARBA" id="ARBA00022722"/>
    </source>
</evidence>
<dbReference type="RefSeq" id="WP_132224813.1">
    <property type="nucleotide sequence ID" value="NZ_JANKBG010000010.1"/>
</dbReference>
<dbReference type="EMBL" id="SMBP01000010">
    <property type="protein sequence ID" value="TCU59204.1"/>
    <property type="molecule type" value="Genomic_DNA"/>
</dbReference>
<dbReference type="Gene3D" id="2.40.50.90">
    <property type="match status" value="1"/>
</dbReference>
<keyword evidence="4" id="KW-1133">Transmembrane helix</keyword>
<feature type="chain" id="PRO_5020594471" evidence="5">
    <location>
        <begin position="21"/>
        <end position="203"/>
    </location>
</feature>
<keyword evidence="3" id="KW-0378">Hydrolase</keyword>
<feature type="signal peptide" evidence="5">
    <location>
        <begin position="1"/>
        <end position="20"/>
    </location>
</feature>
<dbReference type="InterPro" id="IPR016071">
    <property type="entry name" value="Staphylococal_nuclease_OB-fold"/>
</dbReference>
<evidence type="ECO:0000256" key="4">
    <source>
        <dbReference type="SAM" id="Phobius"/>
    </source>
</evidence>
<dbReference type="PANTHER" id="PTHR12302:SF3">
    <property type="entry name" value="SERINE_THREONINE-PROTEIN KINASE 31"/>
    <property type="match status" value="1"/>
</dbReference>
<feature type="domain" description="TNase-like" evidence="6">
    <location>
        <begin position="22"/>
        <end position="153"/>
    </location>
</feature>
<dbReference type="InterPro" id="IPR002071">
    <property type="entry name" value="Thermonucl_AS"/>
</dbReference>
<dbReference type="PROSITE" id="PS01284">
    <property type="entry name" value="TNASE_2"/>
    <property type="match status" value="1"/>
</dbReference>
<dbReference type="Proteomes" id="UP000295773">
    <property type="component" value="Unassembled WGS sequence"/>
</dbReference>
<dbReference type="GO" id="GO:0004519">
    <property type="term" value="F:endonuclease activity"/>
    <property type="evidence" value="ECO:0007669"/>
    <property type="project" value="UniProtKB-KW"/>
</dbReference>
<gene>
    <name evidence="7" type="ORF">EDD61_11011</name>
</gene>
<protein>
    <submittedName>
        <fullName evidence="7">Nuclease-like protein</fullName>
    </submittedName>
</protein>